<dbReference type="PANTHER" id="PTHR35093">
    <property type="entry name" value="OUTER MEMBRANE PROTEIN NMB0088-RELATED"/>
    <property type="match status" value="1"/>
</dbReference>
<dbReference type="EMBL" id="QDKG01000001">
    <property type="protein sequence ID" value="PVH26111.1"/>
    <property type="molecule type" value="Genomic_DNA"/>
</dbReference>
<evidence type="ECO:0000256" key="1">
    <source>
        <dbReference type="ARBA" id="ARBA00004571"/>
    </source>
</evidence>
<evidence type="ECO:0000256" key="2">
    <source>
        <dbReference type="ARBA" id="ARBA00008163"/>
    </source>
</evidence>
<evidence type="ECO:0000313" key="10">
    <source>
        <dbReference type="Proteomes" id="UP000245627"/>
    </source>
</evidence>
<dbReference type="AlphaFoldDB" id="A0A2T8HKZ5"/>
<dbReference type="Pfam" id="PF03349">
    <property type="entry name" value="Toluene_X"/>
    <property type="match status" value="1"/>
</dbReference>
<dbReference type="PANTHER" id="PTHR35093:SF8">
    <property type="entry name" value="OUTER MEMBRANE PROTEIN NMB0088-RELATED"/>
    <property type="match status" value="1"/>
</dbReference>
<reference evidence="9 10" key="1">
    <citation type="submission" date="2018-04" db="EMBL/GenBank/DDBJ databases">
        <title>Sphingobacterium cortibacter sp. nov.</title>
        <authorList>
            <person name="Li Y."/>
        </authorList>
    </citation>
    <scope>NUCLEOTIDE SEQUENCE [LARGE SCALE GENOMIC DNA]</scope>
    <source>
        <strain evidence="9 10">2c-3</strain>
    </source>
</reference>
<dbReference type="GO" id="GO:0009279">
    <property type="term" value="C:cell outer membrane"/>
    <property type="evidence" value="ECO:0007669"/>
    <property type="project" value="UniProtKB-SubCell"/>
</dbReference>
<name>A0A2T8HKZ5_9SPHI</name>
<dbReference type="SUPFAM" id="SSF56935">
    <property type="entry name" value="Porins"/>
    <property type="match status" value="1"/>
</dbReference>
<dbReference type="Gene3D" id="2.40.160.60">
    <property type="entry name" value="Outer membrane protein transport protein (OMPP1/FadL/TodX)"/>
    <property type="match status" value="1"/>
</dbReference>
<keyword evidence="10" id="KW-1185">Reference proteome</keyword>
<accession>A0A2T8HKZ5</accession>
<dbReference type="GO" id="GO:0015483">
    <property type="term" value="F:long-chain fatty acid transporting porin activity"/>
    <property type="evidence" value="ECO:0007669"/>
    <property type="project" value="TreeGrafter"/>
</dbReference>
<evidence type="ECO:0000256" key="3">
    <source>
        <dbReference type="ARBA" id="ARBA00022452"/>
    </source>
</evidence>
<keyword evidence="5 8" id="KW-0732">Signal</keyword>
<keyword evidence="7" id="KW-0998">Cell outer membrane</keyword>
<keyword evidence="4" id="KW-0812">Transmembrane</keyword>
<dbReference type="InterPro" id="IPR005017">
    <property type="entry name" value="OMPP1/FadL/TodX"/>
</dbReference>
<proteinExistence type="inferred from homology"/>
<gene>
    <name evidence="9" type="ORF">DC487_00350</name>
</gene>
<feature type="signal peptide" evidence="8">
    <location>
        <begin position="1"/>
        <end position="18"/>
    </location>
</feature>
<feature type="chain" id="PRO_5015750956" evidence="8">
    <location>
        <begin position="19"/>
        <end position="404"/>
    </location>
</feature>
<dbReference type="OrthoDB" id="9922at2"/>
<evidence type="ECO:0000256" key="6">
    <source>
        <dbReference type="ARBA" id="ARBA00023136"/>
    </source>
</evidence>
<evidence type="ECO:0000256" key="7">
    <source>
        <dbReference type="ARBA" id="ARBA00023237"/>
    </source>
</evidence>
<evidence type="ECO:0000256" key="4">
    <source>
        <dbReference type="ARBA" id="ARBA00022692"/>
    </source>
</evidence>
<dbReference type="Proteomes" id="UP000245627">
    <property type="component" value="Unassembled WGS sequence"/>
</dbReference>
<comment type="similarity">
    <text evidence="2">Belongs to the OmpP1/FadL family.</text>
</comment>
<keyword evidence="6" id="KW-0472">Membrane</keyword>
<evidence type="ECO:0000313" key="9">
    <source>
        <dbReference type="EMBL" id="PVH26111.1"/>
    </source>
</evidence>
<dbReference type="RefSeq" id="WP_116773956.1">
    <property type="nucleotide sequence ID" value="NZ_QDKG01000001.1"/>
</dbReference>
<keyword evidence="3" id="KW-1134">Transmembrane beta strand</keyword>
<comment type="subcellular location">
    <subcellularLocation>
        <location evidence="1">Cell outer membrane</location>
        <topology evidence="1">Multi-pass membrane protein</topology>
    </subcellularLocation>
</comment>
<organism evidence="9 10">
    <name type="scientific">Sphingobacterium corticibacter</name>
    <dbReference type="NCBI Taxonomy" id="2171749"/>
    <lineage>
        <taxon>Bacteria</taxon>
        <taxon>Pseudomonadati</taxon>
        <taxon>Bacteroidota</taxon>
        <taxon>Sphingobacteriia</taxon>
        <taxon>Sphingobacteriales</taxon>
        <taxon>Sphingobacteriaceae</taxon>
        <taxon>Sphingobacterium</taxon>
    </lineage>
</organism>
<sequence>MKRLLLGLLLASPVLVFAQGSVVNTQNQKIVGMAGAGSALFIDEASMVYSPGALAKMDHNAVQVGGNAIMFRSAFQEVGSMDTYRTRSQASTPFAAYATYAPDGAFWRAGLAVYTPFGGGVDWGNNWPGRYELNELSLRAIFIQPTVSFKITDQFSVGGGFIYNVGTVELGRVLPAFNADGSPSTARLTGTGTGTGYTLGAHYHLENEFAFSVTYRSKVVTSLNDGDAEFRVPQSIAGNFPNTKFSSELPLPSSLSVGIAFPVAEKIKMAVDGSIINYNIYEQLAFEYESDRIPNTVSEKNYQKSYTARVGVNYQAKEKLALRAGVGYIRTPVRENFVSPETPDNNRYVLSAGVTYDITPKWELNAAYAFQHILPRTTTNTAINLQGRYETYVHAPGVSVSYKW</sequence>
<protein>
    <submittedName>
        <fullName evidence="9">Long-chain fatty acid transporter</fullName>
    </submittedName>
</protein>
<evidence type="ECO:0000256" key="5">
    <source>
        <dbReference type="ARBA" id="ARBA00022729"/>
    </source>
</evidence>
<comment type="caution">
    <text evidence="9">The sequence shown here is derived from an EMBL/GenBank/DDBJ whole genome shotgun (WGS) entry which is preliminary data.</text>
</comment>
<evidence type="ECO:0000256" key="8">
    <source>
        <dbReference type="SAM" id="SignalP"/>
    </source>
</evidence>